<dbReference type="PIR" id="C71029">
    <property type="entry name" value="C71029"/>
</dbReference>
<keyword evidence="1" id="KW-0472">Membrane</keyword>
<keyword evidence="3" id="KW-1185">Reference proteome</keyword>
<feature type="transmembrane region" description="Helical" evidence="1">
    <location>
        <begin position="26"/>
        <end position="48"/>
    </location>
</feature>
<evidence type="ECO:0000313" key="2">
    <source>
        <dbReference type="EMBL" id="BAA30635.1"/>
    </source>
</evidence>
<proteinExistence type="predicted"/>
<reference evidence="2 3" key="1">
    <citation type="journal article" date="1998" name="DNA Res.">
        <title>Complete sequence and gene organization of the genome of a hyper-thermophilic archaebacterium, Pyrococcus horikoshii OT3.</title>
        <authorList>
            <person name="Kawarabayasi Y."/>
            <person name="Sawada M."/>
            <person name="Horikawa H."/>
            <person name="Haikawa Y."/>
            <person name="Hino Y."/>
            <person name="Yamamoto S."/>
            <person name="Sekine M."/>
            <person name="Baba S."/>
            <person name="Kosugi H."/>
            <person name="Hosoyama A."/>
            <person name="Nagai Y."/>
            <person name="Sakai M."/>
            <person name="Ogura K."/>
            <person name="Otuka R."/>
            <person name="Nakazawa H."/>
            <person name="Takamiya M."/>
            <person name="Ohfuku Y."/>
            <person name="Funahashi T."/>
            <person name="Tanaka T."/>
            <person name="Kudoh Y."/>
            <person name="Yamazaki J."/>
            <person name="Kushida N."/>
            <person name="Oguchi A."/>
            <person name="Aoki K."/>
            <person name="Nakamura Y."/>
            <person name="Robb T.F."/>
            <person name="Horikoshi K."/>
            <person name="Masuchi Y."/>
            <person name="Shizuya H."/>
            <person name="Kikuchi H."/>
        </authorList>
    </citation>
    <scope>NUCLEOTIDE SEQUENCE [LARGE SCALE GENOMIC DNA]</scope>
    <source>
        <strain evidence="3">ATCC 700860 / DSM 12428 / JCM 9974 / NBRC 100139 / OT-3</strain>
    </source>
</reference>
<gene>
    <name evidence="2" type="ordered locus">PH1525</name>
</gene>
<dbReference type="EnsemblBacteria" id="BAA30635">
    <property type="protein sequence ID" value="BAA30635"/>
    <property type="gene ID" value="BAA30635"/>
</dbReference>
<evidence type="ECO:0000256" key="1">
    <source>
        <dbReference type="SAM" id="Phobius"/>
    </source>
</evidence>
<dbReference type="AlphaFoldDB" id="O59194"/>
<dbReference type="Proteomes" id="UP000000752">
    <property type="component" value="Chromosome"/>
</dbReference>
<sequence length="110" mass="11851">MTIGSFIIISRSSIFMITSLTPSNCLISSCFISFLSCLGFIGIIFLTYARIGAGGGIRTRAALRHRILSPAPLARLGHPRSQKVIEVGFKNIIPPPLQSPQSLPTHALAF</sequence>
<organism evidence="2 3">
    <name type="scientific">Pyrococcus horikoshii (strain ATCC 700860 / DSM 12428 / JCM 9974 / NBRC 100139 / OT-3)</name>
    <dbReference type="NCBI Taxonomy" id="70601"/>
    <lineage>
        <taxon>Archaea</taxon>
        <taxon>Methanobacteriati</taxon>
        <taxon>Methanobacteriota</taxon>
        <taxon>Thermococci</taxon>
        <taxon>Thermococcales</taxon>
        <taxon>Thermococcaceae</taxon>
        <taxon>Pyrococcus</taxon>
    </lineage>
</organism>
<dbReference type="EMBL" id="BA000001">
    <property type="protein sequence ID" value="BAA30635.1"/>
    <property type="molecule type" value="Genomic_DNA"/>
</dbReference>
<evidence type="ECO:0000313" key="3">
    <source>
        <dbReference type="Proteomes" id="UP000000752"/>
    </source>
</evidence>
<dbReference type="KEGG" id="pho:PH1525"/>
<protein>
    <submittedName>
        <fullName evidence="2">Uncharacterized protein</fullName>
    </submittedName>
</protein>
<keyword evidence="1" id="KW-0812">Transmembrane</keyword>
<accession>O59194</accession>
<keyword evidence="1" id="KW-1133">Transmembrane helix</keyword>
<name>O59194_PYRHO</name>